<evidence type="ECO:0000313" key="9">
    <source>
        <dbReference type="Proteomes" id="UP000247591"/>
    </source>
</evidence>
<dbReference type="PROSITE" id="PS50929">
    <property type="entry name" value="ABC_TM1F"/>
    <property type="match status" value="1"/>
</dbReference>
<evidence type="ECO:0000256" key="1">
    <source>
        <dbReference type="ARBA" id="ARBA00004651"/>
    </source>
</evidence>
<proteinExistence type="predicted"/>
<evidence type="ECO:0000256" key="2">
    <source>
        <dbReference type="ARBA" id="ARBA00022692"/>
    </source>
</evidence>
<dbReference type="InterPro" id="IPR036640">
    <property type="entry name" value="ABC1_TM_sf"/>
</dbReference>
<comment type="subcellular location">
    <subcellularLocation>
        <location evidence="1">Cell membrane</location>
        <topology evidence="1">Multi-pass membrane protein</topology>
    </subcellularLocation>
</comment>
<dbReference type="GO" id="GO:0016887">
    <property type="term" value="F:ATP hydrolysis activity"/>
    <property type="evidence" value="ECO:0007669"/>
    <property type="project" value="InterPro"/>
</dbReference>
<dbReference type="Gene3D" id="1.20.1560.10">
    <property type="entry name" value="ABC transporter type 1, transmembrane domain"/>
    <property type="match status" value="1"/>
</dbReference>
<feature type="domain" description="ABC transmembrane type-1" evidence="7">
    <location>
        <begin position="26"/>
        <end position="297"/>
    </location>
</feature>
<dbReference type="PROSITE" id="PS50893">
    <property type="entry name" value="ABC_TRANSPORTER_2"/>
    <property type="match status" value="1"/>
</dbReference>
<feature type="transmembrane region" description="Helical" evidence="5">
    <location>
        <begin position="246"/>
        <end position="270"/>
    </location>
</feature>
<dbReference type="InterPro" id="IPR003439">
    <property type="entry name" value="ABC_transporter-like_ATP-bd"/>
</dbReference>
<dbReference type="Proteomes" id="UP000247591">
    <property type="component" value="Unassembled WGS sequence"/>
</dbReference>
<feature type="transmembrane region" description="Helical" evidence="5">
    <location>
        <begin position="61"/>
        <end position="82"/>
    </location>
</feature>
<dbReference type="SUPFAM" id="SSF90123">
    <property type="entry name" value="ABC transporter transmembrane region"/>
    <property type="match status" value="1"/>
</dbReference>
<dbReference type="PANTHER" id="PTHR43394:SF1">
    <property type="entry name" value="ATP-BINDING CASSETTE SUB-FAMILY B MEMBER 10, MITOCHONDRIAL"/>
    <property type="match status" value="1"/>
</dbReference>
<gene>
    <name evidence="8" type="ORF">DFR67_10575</name>
</gene>
<sequence>MSAPTVSSGASIIRQSLRERRGPLTAAAVLLCLHQMCEVAVPVLIGVIVDQAVDGGDMGALAVWIGVLAAVFLALTICYRLGARLGMNAALHQAHQLRMDAVRRILGPRRLRTDLRSGELLAVTGTDADETAALLRYLPQALGALAALALCAVALLIIDVPLGVAVLLGVPLVLGSLQLSAPLLTRQTLAQQTRIARATSAATDLIAGLRPLRGIGAEDAAALRYTTASRHALTAMRRTAAGQGSFMGAAVGVSAMLAVAVAAGAGWYALEGRISIGELITVLGLAQFFLEPLAMLSLLPGKAATARASAERLALIADADFSKPAGASRLGPGPHGVEFRDVRYASLRGLSLTAKPGDCVGVVVVDPVDGTNIIDLLAGQASPDHGAVWVSDIPAAAADLAELPRALLVQPHATDLFTGSLLSNVISGAPAATQSDATAALRAVAATDLIDSHPDGIGRTISDRGQSLSGGQRQRVALARALISESSVLVLHDPTTSVDSVTERTVATELYRRRHEGRTDHTTIVITSSPALLTWTDRVIFVDGGRVRGEGTHAELASADVRYREAVLR</sequence>
<dbReference type="Pfam" id="PF00664">
    <property type="entry name" value="ABC_membrane"/>
    <property type="match status" value="1"/>
</dbReference>
<feature type="transmembrane region" description="Helical" evidence="5">
    <location>
        <begin position="141"/>
        <end position="158"/>
    </location>
</feature>
<dbReference type="SUPFAM" id="SSF52540">
    <property type="entry name" value="P-loop containing nucleoside triphosphate hydrolases"/>
    <property type="match status" value="1"/>
</dbReference>
<dbReference type="Gene3D" id="3.40.50.300">
    <property type="entry name" value="P-loop containing nucleotide triphosphate hydrolases"/>
    <property type="match status" value="1"/>
</dbReference>
<evidence type="ECO:0000259" key="6">
    <source>
        <dbReference type="PROSITE" id="PS50893"/>
    </source>
</evidence>
<protein>
    <submittedName>
        <fullName evidence="8">Putative ABC transport system ATP-binding protein</fullName>
    </submittedName>
</protein>
<dbReference type="GO" id="GO:0005886">
    <property type="term" value="C:plasma membrane"/>
    <property type="evidence" value="ECO:0007669"/>
    <property type="project" value="UniProtKB-SubCell"/>
</dbReference>
<keyword evidence="9" id="KW-1185">Reference proteome</keyword>
<dbReference type="InterPro" id="IPR011527">
    <property type="entry name" value="ABC1_TM_dom"/>
</dbReference>
<dbReference type="AlphaFoldDB" id="A0A318RJB3"/>
<keyword evidence="8" id="KW-0547">Nucleotide-binding</keyword>
<dbReference type="PROSITE" id="PS00211">
    <property type="entry name" value="ABC_TRANSPORTER_1"/>
    <property type="match status" value="1"/>
</dbReference>
<evidence type="ECO:0000256" key="4">
    <source>
        <dbReference type="ARBA" id="ARBA00023136"/>
    </source>
</evidence>
<feature type="transmembrane region" description="Helical" evidence="5">
    <location>
        <begin position="164"/>
        <end position="184"/>
    </location>
</feature>
<dbReference type="GO" id="GO:0005524">
    <property type="term" value="F:ATP binding"/>
    <property type="evidence" value="ECO:0007669"/>
    <property type="project" value="UniProtKB-KW"/>
</dbReference>
<feature type="transmembrane region" description="Helical" evidence="5">
    <location>
        <begin position="24"/>
        <end position="49"/>
    </location>
</feature>
<dbReference type="Pfam" id="PF00005">
    <property type="entry name" value="ABC_tran"/>
    <property type="match status" value="1"/>
</dbReference>
<evidence type="ECO:0000256" key="3">
    <source>
        <dbReference type="ARBA" id="ARBA00022989"/>
    </source>
</evidence>
<dbReference type="InterPro" id="IPR039421">
    <property type="entry name" value="Type_1_exporter"/>
</dbReference>
<reference evidence="8 9" key="1">
    <citation type="submission" date="2018-06" db="EMBL/GenBank/DDBJ databases">
        <title>Genomic Encyclopedia of Type Strains, Phase IV (KMG-IV): sequencing the most valuable type-strain genomes for metagenomic binning, comparative biology and taxonomic classification.</title>
        <authorList>
            <person name="Goeker M."/>
        </authorList>
    </citation>
    <scope>NUCLEOTIDE SEQUENCE [LARGE SCALE GENOMIC DNA]</scope>
    <source>
        <strain evidence="8 9">DSM 45521</strain>
    </source>
</reference>
<evidence type="ECO:0000256" key="5">
    <source>
        <dbReference type="SAM" id="Phobius"/>
    </source>
</evidence>
<accession>A0A318RJB3</accession>
<keyword evidence="3 5" id="KW-1133">Transmembrane helix</keyword>
<dbReference type="EMBL" id="QJSP01000005">
    <property type="protein sequence ID" value="PYE17930.1"/>
    <property type="molecule type" value="Genomic_DNA"/>
</dbReference>
<keyword evidence="2 5" id="KW-0812">Transmembrane</keyword>
<dbReference type="InterPro" id="IPR027417">
    <property type="entry name" value="P-loop_NTPase"/>
</dbReference>
<dbReference type="RefSeq" id="WP_245937850.1">
    <property type="nucleotide sequence ID" value="NZ_QJSP01000005.1"/>
</dbReference>
<dbReference type="CDD" id="cd07346">
    <property type="entry name" value="ABC_6TM_exporters"/>
    <property type="match status" value="1"/>
</dbReference>
<evidence type="ECO:0000313" key="8">
    <source>
        <dbReference type="EMBL" id="PYE17930.1"/>
    </source>
</evidence>
<keyword evidence="8" id="KW-0067">ATP-binding</keyword>
<name>A0A318RJB3_WILLI</name>
<evidence type="ECO:0000259" key="7">
    <source>
        <dbReference type="PROSITE" id="PS50929"/>
    </source>
</evidence>
<dbReference type="InterPro" id="IPR017871">
    <property type="entry name" value="ABC_transporter-like_CS"/>
</dbReference>
<organism evidence="8 9">
    <name type="scientific">Williamsia limnetica</name>
    <dbReference type="NCBI Taxonomy" id="882452"/>
    <lineage>
        <taxon>Bacteria</taxon>
        <taxon>Bacillati</taxon>
        <taxon>Actinomycetota</taxon>
        <taxon>Actinomycetes</taxon>
        <taxon>Mycobacteriales</taxon>
        <taxon>Nocardiaceae</taxon>
        <taxon>Williamsia</taxon>
    </lineage>
</organism>
<comment type="caution">
    <text evidence="8">The sequence shown here is derived from an EMBL/GenBank/DDBJ whole genome shotgun (WGS) entry which is preliminary data.</text>
</comment>
<dbReference type="GO" id="GO:0015421">
    <property type="term" value="F:ABC-type oligopeptide transporter activity"/>
    <property type="evidence" value="ECO:0007669"/>
    <property type="project" value="TreeGrafter"/>
</dbReference>
<feature type="domain" description="ABC transporter" evidence="6">
    <location>
        <begin position="316"/>
        <end position="569"/>
    </location>
</feature>
<dbReference type="PANTHER" id="PTHR43394">
    <property type="entry name" value="ATP-DEPENDENT PERMEASE MDL1, MITOCHONDRIAL"/>
    <property type="match status" value="1"/>
</dbReference>
<keyword evidence="4 5" id="KW-0472">Membrane</keyword>